<feature type="domain" description="C2H2-type" evidence="10">
    <location>
        <begin position="240"/>
        <end position="267"/>
    </location>
</feature>
<dbReference type="Pfam" id="PF00096">
    <property type="entry name" value="zf-C2H2"/>
    <property type="match status" value="2"/>
</dbReference>
<dbReference type="SMART" id="SM00355">
    <property type="entry name" value="ZnF_C2H2"/>
    <property type="match status" value="2"/>
</dbReference>
<evidence type="ECO:0008006" key="14">
    <source>
        <dbReference type="Google" id="ProtNLM"/>
    </source>
</evidence>
<keyword evidence="5" id="KW-0862">Zinc</keyword>
<keyword evidence="6 8" id="KW-0539">Nucleus</keyword>
<dbReference type="FunFam" id="3.30.160.60:FF:000446">
    <property type="entry name" value="Zinc finger protein"/>
    <property type="match status" value="1"/>
</dbReference>
<name>A0A7J7QWW1_PIPKU</name>
<reference evidence="12 13" key="1">
    <citation type="journal article" date="2020" name="Nature">
        <title>Six reference-quality genomes reveal evolution of bat adaptations.</title>
        <authorList>
            <person name="Jebb D."/>
            <person name="Huang Z."/>
            <person name="Pippel M."/>
            <person name="Hughes G.M."/>
            <person name="Lavrichenko K."/>
            <person name="Devanna P."/>
            <person name="Winkler S."/>
            <person name="Jermiin L.S."/>
            <person name="Skirmuntt E.C."/>
            <person name="Katzourakis A."/>
            <person name="Burkitt-Gray L."/>
            <person name="Ray D.A."/>
            <person name="Sullivan K.A.M."/>
            <person name="Roscito J.G."/>
            <person name="Kirilenko B.M."/>
            <person name="Davalos L.M."/>
            <person name="Corthals A.P."/>
            <person name="Power M.L."/>
            <person name="Jones G."/>
            <person name="Ransome R.D."/>
            <person name="Dechmann D.K.N."/>
            <person name="Locatelli A.G."/>
            <person name="Puechmaille S.J."/>
            <person name="Fedrigo O."/>
            <person name="Jarvis E.D."/>
            <person name="Hiller M."/>
            <person name="Vernes S.C."/>
            <person name="Myers E.W."/>
            <person name="Teeling E.C."/>
        </authorList>
    </citation>
    <scope>NUCLEOTIDE SEQUENCE [LARGE SCALE GENOMIC DNA]</scope>
    <source>
        <strain evidence="12">MPipKuh1</strain>
        <tissue evidence="12">Flight muscle</tissue>
    </source>
</reference>
<dbReference type="SMART" id="SM00431">
    <property type="entry name" value="SCAN"/>
    <property type="match status" value="1"/>
</dbReference>
<evidence type="ECO:0000313" key="13">
    <source>
        <dbReference type="Proteomes" id="UP000558488"/>
    </source>
</evidence>
<gene>
    <name evidence="12" type="ORF">mPipKuh1_008230</name>
</gene>
<dbReference type="PANTHER" id="PTHR16515:SF49">
    <property type="entry name" value="GASTRULA ZINC FINGER PROTEIN XLCGF49.1-LIKE-RELATED"/>
    <property type="match status" value="1"/>
</dbReference>
<dbReference type="Proteomes" id="UP000558488">
    <property type="component" value="Unassembled WGS sequence"/>
</dbReference>
<dbReference type="InterPro" id="IPR038269">
    <property type="entry name" value="SCAN_sf"/>
</dbReference>
<accession>A0A7J7QWW1</accession>
<dbReference type="Pfam" id="PF02023">
    <property type="entry name" value="SCAN"/>
    <property type="match status" value="1"/>
</dbReference>
<dbReference type="Gene3D" id="3.30.160.60">
    <property type="entry name" value="Classic Zinc Finger"/>
    <property type="match status" value="2"/>
</dbReference>
<dbReference type="FunFam" id="3.30.160.60:FF:000145">
    <property type="entry name" value="Zinc finger protein 574"/>
    <property type="match status" value="1"/>
</dbReference>
<evidence type="ECO:0000256" key="9">
    <source>
        <dbReference type="SAM" id="MobiDB-lite"/>
    </source>
</evidence>
<organism evidence="12 13">
    <name type="scientific">Pipistrellus kuhlii</name>
    <name type="common">Kuhl's pipistrelle</name>
    <dbReference type="NCBI Taxonomy" id="59472"/>
    <lineage>
        <taxon>Eukaryota</taxon>
        <taxon>Metazoa</taxon>
        <taxon>Chordata</taxon>
        <taxon>Craniata</taxon>
        <taxon>Vertebrata</taxon>
        <taxon>Euteleostomi</taxon>
        <taxon>Mammalia</taxon>
        <taxon>Eutheria</taxon>
        <taxon>Laurasiatheria</taxon>
        <taxon>Chiroptera</taxon>
        <taxon>Yangochiroptera</taxon>
        <taxon>Vespertilionidae</taxon>
        <taxon>Pipistrellus</taxon>
    </lineage>
</organism>
<dbReference type="AlphaFoldDB" id="A0A7J7QWW1"/>
<dbReference type="PANTHER" id="PTHR16515">
    <property type="entry name" value="PR DOMAIN ZINC FINGER PROTEIN"/>
    <property type="match status" value="1"/>
</dbReference>
<feature type="domain" description="SCAN box" evidence="11">
    <location>
        <begin position="44"/>
        <end position="124"/>
    </location>
</feature>
<dbReference type="GO" id="GO:0010468">
    <property type="term" value="P:regulation of gene expression"/>
    <property type="evidence" value="ECO:0007669"/>
    <property type="project" value="TreeGrafter"/>
</dbReference>
<evidence type="ECO:0000259" key="10">
    <source>
        <dbReference type="PROSITE" id="PS50157"/>
    </source>
</evidence>
<dbReference type="EMBL" id="JACAGB010000123">
    <property type="protein sequence ID" value="KAF6268414.1"/>
    <property type="molecule type" value="Genomic_DNA"/>
</dbReference>
<evidence type="ECO:0000256" key="2">
    <source>
        <dbReference type="ARBA" id="ARBA00022723"/>
    </source>
</evidence>
<dbReference type="PROSITE" id="PS50804">
    <property type="entry name" value="SCAN_BOX"/>
    <property type="match status" value="1"/>
</dbReference>
<protein>
    <recommendedName>
        <fullName evidence="14">Zinc finger and SCAN domain containing 5B</fullName>
    </recommendedName>
</protein>
<feature type="domain" description="C2H2-type" evidence="10">
    <location>
        <begin position="268"/>
        <end position="296"/>
    </location>
</feature>
<proteinExistence type="predicted"/>
<evidence type="ECO:0000256" key="3">
    <source>
        <dbReference type="ARBA" id="ARBA00022737"/>
    </source>
</evidence>
<dbReference type="InterPro" id="IPR003309">
    <property type="entry name" value="SCAN_dom"/>
</dbReference>
<dbReference type="InterPro" id="IPR013087">
    <property type="entry name" value="Znf_C2H2_type"/>
</dbReference>
<evidence type="ECO:0000256" key="1">
    <source>
        <dbReference type="ARBA" id="ARBA00004123"/>
    </source>
</evidence>
<dbReference type="InterPro" id="IPR050331">
    <property type="entry name" value="Zinc_finger"/>
</dbReference>
<keyword evidence="13" id="KW-1185">Reference proteome</keyword>
<dbReference type="Gene3D" id="1.10.4020.10">
    <property type="entry name" value="DNA breaking-rejoining enzymes"/>
    <property type="match status" value="1"/>
</dbReference>
<evidence type="ECO:0000256" key="4">
    <source>
        <dbReference type="ARBA" id="ARBA00022771"/>
    </source>
</evidence>
<comment type="subcellular location">
    <subcellularLocation>
        <location evidence="1 8">Nucleus</location>
    </subcellularLocation>
</comment>
<evidence type="ECO:0000256" key="6">
    <source>
        <dbReference type="ARBA" id="ARBA00023242"/>
    </source>
</evidence>
<keyword evidence="4 7" id="KW-0863">Zinc-finger</keyword>
<dbReference type="PROSITE" id="PS50157">
    <property type="entry name" value="ZINC_FINGER_C2H2_2"/>
    <property type="match status" value="2"/>
</dbReference>
<keyword evidence="2" id="KW-0479">Metal-binding</keyword>
<evidence type="ECO:0000256" key="8">
    <source>
        <dbReference type="PROSITE-ProRule" id="PRU00187"/>
    </source>
</evidence>
<dbReference type="SUPFAM" id="SSF57667">
    <property type="entry name" value="beta-beta-alpha zinc fingers"/>
    <property type="match status" value="1"/>
</dbReference>
<dbReference type="InterPro" id="IPR036236">
    <property type="entry name" value="Znf_C2H2_sf"/>
</dbReference>
<dbReference type="PROSITE" id="PS00028">
    <property type="entry name" value="ZINC_FINGER_C2H2_1"/>
    <property type="match status" value="2"/>
</dbReference>
<feature type="region of interest" description="Disordered" evidence="9">
    <location>
        <begin position="218"/>
        <end position="237"/>
    </location>
</feature>
<evidence type="ECO:0000256" key="7">
    <source>
        <dbReference type="PROSITE-ProRule" id="PRU00042"/>
    </source>
</evidence>
<comment type="caution">
    <text evidence="12">The sequence shown here is derived from an EMBL/GenBank/DDBJ whole genome shotgun (WGS) entry which is preliminary data.</text>
</comment>
<dbReference type="SUPFAM" id="SSF47353">
    <property type="entry name" value="Retrovirus capsid dimerization domain-like"/>
    <property type="match status" value="1"/>
</dbReference>
<keyword evidence="3" id="KW-0677">Repeat</keyword>
<evidence type="ECO:0000313" key="12">
    <source>
        <dbReference type="EMBL" id="KAF6268414.1"/>
    </source>
</evidence>
<feature type="region of interest" description="Disordered" evidence="9">
    <location>
        <begin position="158"/>
        <end position="180"/>
    </location>
</feature>
<evidence type="ECO:0000259" key="11">
    <source>
        <dbReference type="PROSITE" id="PS50804"/>
    </source>
</evidence>
<dbReference type="GO" id="GO:0008270">
    <property type="term" value="F:zinc ion binding"/>
    <property type="evidence" value="ECO:0007669"/>
    <property type="project" value="UniProtKB-KW"/>
</dbReference>
<dbReference type="GO" id="GO:0005634">
    <property type="term" value="C:nucleus"/>
    <property type="evidence" value="ECO:0007669"/>
    <property type="project" value="UniProtKB-SubCell"/>
</dbReference>
<sequence>MATFQVFSSGPGSAQGSLGWALPPTGWPQGCLTERQYEDSEWWHRRFREFQPSEGSDPLQSLHTIKESLNLWMRPDMRSTQQILDQLVLEKFMTCMPLELQVLVRERKVQSCEELEALLRKKEKPRKWRVLTIQGREYLLENSEEDLVLDLSMKSSTPISEARAHPGNGPEVLGEPGNHPGPSDVAWGQRMVAVEEQEYSDEEVWDTPLVIDLSARSPTPISEAGEHPDNSPEEYPTHVPECGDCNKRFSHRGNLNVHLRTHSGVRPYRCPRCDGAFRQLGTFQRHQRTCHGALQGRRDPADPEVQPRVLFEAEMVHEHVDT</sequence>
<evidence type="ECO:0000256" key="5">
    <source>
        <dbReference type="ARBA" id="ARBA00022833"/>
    </source>
</evidence>